<dbReference type="PANTHER" id="PTHR11102:SF160">
    <property type="entry name" value="ERAD-ASSOCIATED E3 UBIQUITIN-PROTEIN LIGASE COMPONENT HRD3"/>
    <property type="match status" value="1"/>
</dbReference>
<dbReference type="HOGENOM" id="CLU_000288_36_2_6"/>
<dbReference type="Gene3D" id="1.25.40.10">
    <property type="entry name" value="Tetratricopeptide repeat domain"/>
    <property type="match status" value="1"/>
</dbReference>
<dbReference type="InterPro" id="IPR006597">
    <property type="entry name" value="Sel1-like"/>
</dbReference>
<dbReference type="InterPro" id="IPR011990">
    <property type="entry name" value="TPR-like_helical_dom_sf"/>
</dbReference>
<gene>
    <name evidence="2" type="ORF">IX91_03715</name>
</gene>
<dbReference type="EMBL" id="CP009354">
    <property type="protein sequence ID" value="AIW13313.1"/>
    <property type="molecule type" value="Genomic_DNA"/>
</dbReference>
<dbReference type="eggNOG" id="COG0790">
    <property type="taxonomic scope" value="Bacteria"/>
</dbReference>
<dbReference type="Proteomes" id="UP000030071">
    <property type="component" value="Chromosome 1"/>
</dbReference>
<dbReference type="GeneID" id="23443819"/>
<accession>A0A0A0S951</accession>
<dbReference type="SMART" id="SM00671">
    <property type="entry name" value="SEL1"/>
    <property type="match status" value="6"/>
</dbReference>
<reference evidence="2 3" key="1">
    <citation type="submission" date="2014-08" db="EMBL/GenBank/DDBJ databases">
        <title>First Complete Genome Sequence of the Shellfish Pathogen Vibrio tubiashii.</title>
        <authorList>
            <person name="Richards G.P."/>
            <person name="Needleman D.S."/>
            <person name="Watson M.A."/>
            <person name="Bono J.L."/>
        </authorList>
    </citation>
    <scope>NUCLEOTIDE SEQUENCE [LARGE SCALE GENOMIC DNA]</scope>
    <source>
        <strain evidence="2 3">ATCC 19109</strain>
    </source>
</reference>
<evidence type="ECO:0008006" key="4">
    <source>
        <dbReference type="Google" id="ProtNLM"/>
    </source>
</evidence>
<organism evidence="2 3">
    <name type="scientific">Vibrio tubiashii ATCC 19109</name>
    <dbReference type="NCBI Taxonomy" id="1051646"/>
    <lineage>
        <taxon>Bacteria</taxon>
        <taxon>Pseudomonadati</taxon>
        <taxon>Pseudomonadota</taxon>
        <taxon>Gammaproteobacteria</taxon>
        <taxon>Vibrionales</taxon>
        <taxon>Vibrionaceae</taxon>
        <taxon>Vibrio</taxon>
        <taxon>Vibrio oreintalis group</taxon>
    </lineage>
</organism>
<dbReference type="KEGG" id="vtu:IX91_03715"/>
<keyword evidence="1" id="KW-0732">Signal</keyword>
<dbReference type="PANTHER" id="PTHR11102">
    <property type="entry name" value="SEL-1-LIKE PROTEIN"/>
    <property type="match status" value="1"/>
</dbReference>
<dbReference type="InterPro" id="IPR050767">
    <property type="entry name" value="Sel1_AlgK"/>
</dbReference>
<sequence length="335" mass="38264">MNKSRCTILTCFSLLMSTQAFSYDLSWELFEGDDLALLKKAETSSDPDVLYKAANLLIDESVMQANIDRAHEYLEQALKSGHDGAETLKADLEYSDGNYEEALSWYHKAEDGQDPYVLYSLGVMYFDGEGTEQDVKKGNEYYLASAKLGDDDAMYQLAFSYNDGVGVEKDYAKAAYWFEQAAKQQNASAIYNLGIAYLNGEGVEMNCQKAIQHFEHAIELEDHTRSVAKLGDIYYYPKYKQRCGFKTTDYAKSFEHFQKAAMRDDTYAQYMVGYAYRNGHGVFSDFAKSLAWFEIAQENGDEDAEKEILNVKQYMSNDELAKAQQYKNEIIDEIW</sequence>
<dbReference type="SUPFAM" id="SSF81901">
    <property type="entry name" value="HCP-like"/>
    <property type="match status" value="2"/>
</dbReference>
<protein>
    <recommendedName>
        <fullName evidence="4">Beta-lactamase</fullName>
    </recommendedName>
</protein>
<evidence type="ECO:0000256" key="1">
    <source>
        <dbReference type="SAM" id="SignalP"/>
    </source>
</evidence>
<dbReference type="Pfam" id="PF08238">
    <property type="entry name" value="Sel1"/>
    <property type="match status" value="7"/>
</dbReference>
<proteinExistence type="predicted"/>
<name>A0A0A0S951_9VIBR</name>
<feature type="signal peptide" evidence="1">
    <location>
        <begin position="1"/>
        <end position="22"/>
    </location>
</feature>
<dbReference type="RefSeq" id="WP_038197384.1">
    <property type="nucleotide sequence ID" value="NZ_AFWI01000124.1"/>
</dbReference>
<evidence type="ECO:0000313" key="3">
    <source>
        <dbReference type="Proteomes" id="UP000030071"/>
    </source>
</evidence>
<evidence type="ECO:0000313" key="2">
    <source>
        <dbReference type="EMBL" id="AIW13313.1"/>
    </source>
</evidence>
<feature type="chain" id="PRO_5001969494" description="Beta-lactamase" evidence="1">
    <location>
        <begin position="23"/>
        <end position="335"/>
    </location>
</feature>
<dbReference type="AlphaFoldDB" id="A0A0A0S951"/>
<dbReference type="PATRIC" id="fig|1051646.9.peg.719"/>
<dbReference type="STRING" id="1051646.IX91_03715"/>